<dbReference type="CDD" id="cd15671">
    <property type="entry name" value="ePHD_JADE"/>
    <property type="match status" value="1"/>
</dbReference>
<reference evidence="18" key="1">
    <citation type="submission" date="2025-08" db="UniProtKB">
        <authorList>
            <consortium name="RefSeq"/>
        </authorList>
    </citation>
    <scope>IDENTIFICATION</scope>
    <source>
        <tissue evidence="18">Whole sample</tissue>
    </source>
</reference>
<dbReference type="InterPro" id="IPR031160">
    <property type="entry name" value="F_BAR_dom"/>
</dbReference>
<evidence type="ECO:0000313" key="17">
    <source>
        <dbReference type="Proteomes" id="UP000694844"/>
    </source>
</evidence>
<evidence type="ECO:0000259" key="15">
    <source>
        <dbReference type="PROSITE" id="PS51741"/>
    </source>
</evidence>
<dbReference type="InterPro" id="IPR013083">
    <property type="entry name" value="Znf_RING/FYVE/PHD"/>
</dbReference>
<evidence type="ECO:0000256" key="1">
    <source>
        <dbReference type="ARBA" id="ARBA00022443"/>
    </source>
</evidence>
<feature type="region of interest" description="Disordered" evidence="12">
    <location>
        <begin position="823"/>
        <end position="882"/>
    </location>
</feature>
<evidence type="ECO:0000256" key="8">
    <source>
        <dbReference type="ARBA" id="ARBA00038371"/>
    </source>
</evidence>
<keyword evidence="4" id="KW-0677">Repeat</keyword>
<evidence type="ECO:0000256" key="6">
    <source>
        <dbReference type="ARBA" id="ARBA00022833"/>
    </source>
</evidence>
<dbReference type="InterPro" id="IPR019787">
    <property type="entry name" value="Znf_PHD-finger"/>
</dbReference>
<dbReference type="InterPro" id="IPR001965">
    <property type="entry name" value="Znf_PHD"/>
</dbReference>
<evidence type="ECO:0000259" key="14">
    <source>
        <dbReference type="PROSITE" id="PS50016"/>
    </source>
</evidence>
<dbReference type="Gene3D" id="1.20.1270.60">
    <property type="entry name" value="Arfaptin homology (AH) domain/BAR domain"/>
    <property type="match status" value="1"/>
</dbReference>
<dbReference type="InterPro" id="IPR011011">
    <property type="entry name" value="Znf_FYVE_PHD"/>
</dbReference>
<dbReference type="InterPro" id="IPR036028">
    <property type="entry name" value="SH3-like_dom_sf"/>
</dbReference>
<feature type="domain" description="SH3" evidence="13">
    <location>
        <begin position="1491"/>
        <end position="1552"/>
    </location>
</feature>
<sequence length="1774" mass="202049">MPPNKSKRPFREEGEEMERKNKRPRTEPEEEDMDIGGLRSPASAHNKPAELFRKDLISAMKMADTEQLDAEDYLLIADPWRQDWEKGVQVPVNEGIVNEANIKEVKSKERAGGDFKIPRKNLHGSKDETYQQGIHELTGMQQLADLVIRYDLDDIDVCWLNMANEKREETSEILIDEWVMEQVIEALESQCHEVMQIKMKTEEGLGIEYDEDIVCAVCASPESEECNEMVFCDGCDICVHQACYGIQKIPEGSWLCRTCALGIKPTCILCPKSGGAMKSTRSGTKWAHVNCALWIPEVSIGCVEKMEPITKISQIPASRWSLICCLCKERCGACIQCSVKACKTAFHVSCAFQNNLEMKTQLTDELADDGGVKLKAYCPRHSKKGERRGSESDAESPRKSLNGSPRKELSDEEIAKMRAEKMQQLNEDFYTFVDVREIASRLNLDESAVEMISVYWKLKRKAQFDMPLLTPKKEEEDLLEKQQEDSLLARMKMFVQLRQDLERVRNLCYMVSKREKMKKQFYKDREAVFNAMNSYLTNSRLNIGQRDVNKIVEMYHFNSIYDSKVFDSLKLPLATVEDEEDHLEEEEEEEGNKPLMETNHLIPPARKMDIPIEEIKVEPKFIPSPEKPQKPSPKQRRSLRKRSKRVSEGFTELSDDGDTEMTDVESLCNEPRLSAEPRSLRSQKSPGSSLCGDDEAASCHGRRISPEKTKVKDYVEDLKPQVEVRQRTKRESFTKAERELRRVSKMDSSDELGVPDLVNSSKANVVSEKVKEEVNSYLQNSKLVIPDKIKNRIHRGLIKNRTQIANIASGYVQTSLETFLNAKLGKKSPGSNSPNRRSPTPKSPVSRVLNEISPGRTRHGSSNSICRSQSSSPKRTKSISEGITEKSLVDSFPRETRSVRRRIDNVFDVFHVDFDGKCSGDNSPGSSVRSVRQLRSMSPASVSSELIDVENLYESDNTLRRITRSQGLDSAENSRDSFTSSRSGISYCYHRRISSSTMQPPPRKVKHTNALKNIHSEQVSKLQNKVQQDCDLLDDIRNFSRQRSIIEKEYGQALLKLTSGFLKREFQATPDLPNEDGVEYKTSLEVWRLILEETEKLAKARLQVADIMQEKIAEPIKPYRMAKQHIQKRLMPQLNVLQNEVGQTVLEMAKAHKEYSVEEALAHDARVKTEELTQKIAKRSTGIFQSKSSLQKQCAKFTARRDIYNTKSVTARNDYLLHIAAANAHQSRFYNTDLKQLMKALDGDLYERILEYFHTMGKALLDVSSMEKAASESIAKQADMISREFDHQVFMYRNPVFTQPVQYVFQPSQNDECNRLSKEHNGGHQLDKEARKWATKIAKESRSLRQNRKTLQALENQYRGDRASDGSNTSELQELEIKIDELREIVRKSEIGKAKAEARIELLRKKVNVEEWLASAQAESLRAEEEEQSLRSSQGSVFTDGSLKSDENEPTYTNYVDYDDEFIDDPLEPRREKSLVFYDMDTYSNFNYTSHYPQRCRAIYDFQGSNVDELNLRENEELEIIADGDGDGWLRARNSEGMIGMIPSNYIEILDSRSSVSSGGNVEMSANGSHVDSVSYNDSTQEVMSYSSGDIEIQQTTNQMPVDNNHLGEGIWAKALYDYEACSEEELSFITGTLIRILRKDENGIDDGFWEGELNGRVGVFPSLVVEELGVDENGYLQSPEERHPPPAFVPPPPVTITAATPESENPPIINSVYSLRTDVPNGDSQVCQKRVRFQESSRETFTILKSWKSCHQSSEEVCMFEDEFCEDGEESLV</sequence>
<dbReference type="GeneID" id="111124306"/>
<dbReference type="GO" id="GO:0055037">
    <property type="term" value="C:recycling endosome"/>
    <property type="evidence" value="ECO:0007669"/>
    <property type="project" value="TreeGrafter"/>
</dbReference>
<evidence type="ECO:0000256" key="4">
    <source>
        <dbReference type="ARBA" id="ARBA00022737"/>
    </source>
</evidence>
<feature type="compositionally biased region" description="Polar residues" evidence="12">
    <location>
        <begin position="1430"/>
        <end position="1439"/>
    </location>
</feature>
<feature type="compositionally biased region" description="Acidic residues" evidence="12">
    <location>
        <begin position="577"/>
        <end position="590"/>
    </location>
</feature>
<feature type="compositionally biased region" description="Basic residues" evidence="12">
    <location>
        <begin position="633"/>
        <end position="644"/>
    </location>
</feature>
<feature type="compositionally biased region" description="Basic and acidic residues" evidence="12">
    <location>
        <begin position="387"/>
        <end position="398"/>
    </location>
</feature>
<dbReference type="InterPro" id="IPR034732">
    <property type="entry name" value="EPHD"/>
</dbReference>
<dbReference type="SUPFAM" id="SSF57903">
    <property type="entry name" value="FYVE/PHD zinc finger"/>
    <property type="match status" value="1"/>
</dbReference>
<dbReference type="PANTHER" id="PTHR15735:SF21">
    <property type="entry name" value="PROTEIN NERVOUS WRECK"/>
    <property type="match status" value="1"/>
</dbReference>
<dbReference type="OrthoDB" id="20839at2759"/>
<dbReference type="Pfam" id="PF13832">
    <property type="entry name" value="zf-HC5HC2H_2"/>
    <property type="match status" value="1"/>
</dbReference>
<dbReference type="InterPro" id="IPR027267">
    <property type="entry name" value="AH/BAR_dom_sf"/>
</dbReference>
<dbReference type="PROSITE" id="PS51741">
    <property type="entry name" value="F_BAR"/>
    <property type="match status" value="1"/>
</dbReference>
<keyword evidence="2" id="KW-0597">Phosphoprotein</keyword>
<dbReference type="Gene3D" id="2.30.30.40">
    <property type="entry name" value="SH3 Domains"/>
    <property type="match status" value="2"/>
</dbReference>
<evidence type="ECO:0000256" key="9">
    <source>
        <dbReference type="PROSITE-ProRule" id="PRU00146"/>
    </source>
</evidence>
<keyword evidence="3" id="KW-0479">Metal-binding</keyword>
<evidence type="ECO:0000259" key="13">
    <source>
        <dbReference type="PROSITE" id="PS50002"/>
    </source>
</evidence>
<keyword evidence="7 11" id="KW-0175">Coiled coil</keyword>
<evidence type="ECO:0000256" key="7">
    <source>
        <dbReference type="ARBA" id="ARBA00023054"/>
    </source>
</evidence>
<dbReference type="CDD" id="cd15573">
    <property type="entry name" value="PHD_JADE"/>
    <property type="match status" value="1"/>
</dbReference>
<evidence type="ECO:0000259" key="16">
    <source>
        <dbReference type="PROSITE" id="PS51805"/>
    </source>
</evidence>
<feature type="region of interest" description="Disordered" evidence="12">
    <location>
        <begin position="1"/>
        <end position="44"/>
    </location>
</feature>
<dbReference type="CDD" id="cd11762">
    <property type="entry name" value="SH3_FCHSD_2"/>
    <property type="match status" value="1"/>
</dbReference>
<dbReference type="SUPFAM" id="SSF50044">
    <property type="entry name" value="SH3-domain"/>
    <property type="match status" value="2"/>
</dbReference>
<dbReference type="InterPro" id="IPR019786">
    <property type="entry name" value="Zinc_finger_PHD-type_CS"/>
</dbReference>
<dbReference type="PROSITE" id="PS50002">
    <property type="entry name" value="SH3"/>
    <property type="match status" value="2"/>
</dbReference>
<dbReference type="Pfam" id="PF00018">
    <property type="entry name" value="SH3_1"/>
    <property type="match status" value="1"/>
</dbReference>
<dbReference type="GO" id="GO:0008270">
    <property type="term" value="F:zinc ion binding"/>
    <property type="evidence" value="ECO:0007669"/>
    <property type="project" value="UniProtKB-KW"/>
</dbReference>
<dbReference type="Gene3D" id="3.30.40.10">
    <property type="entry name" value="Zinc/RING finger domain, C3HC4 (zinc finger)"/>
    <property type="match status" value="2"/>
</dbReference>
<protein>
    <submittedName>
        <fullName evidence="18">Uncharacterized protein LOC111124306</fullName>
    </submittedName>
</protein>
<dbReference type="GO" id="GO:0030833">
    <property type="term" value="P:regulation of actin filament polymerization"/>
    <property type="evidence" value="ECO:0007669"/>
    <property type="project" value="TreeGrafter"/>
</dbReference>
<organism evidence="17 18">
    <name type="scientific">Crassostrea virginica</name>
    <name type="common">Eastern oyster</name>
    <dbReference type="NCBI Taxonomy" id="6565"/>
    <lineage>
        <taxon>Eukaryota</taxon>
        <taxon>Metazoa</taxon>
        <taxon>Spiralia</taxon>
        <taxon>Lophotrochozoa</taxon>
        <taxon>Mollusca</taxon>
        <taxon>Bivalvia</taxon>
        <taxon>Autobranchia</taxon>
        <taxon>Pteriomorphia</taxon>
        <taxon>Ostreida</taxon>
        <taxon>Ostreoidea</taxon>
        <taxon>Ostreidae</taxon>
        <taxon>Crassostrea</taxon>
    </lineage>
</organism>
<dbReference type="SMART" id="SM00326">
    <property type="entry name" value="SH3"/>
    <property type="match status" value="2"/>
</dbReference>
<feature type="domain" description="SH3" evidence="13">
    <location>
        <begin position="1608"/>
        <end position="1671"/>
    </location>
</feature>
<dbReference type="FunFam" id="3.30.40.10:FF:000004">
    <property type="entry name" value="Jade family PHD finger 2"/>
    <property type="match status" value="1"/>
</dbReference>
<feature type="compositionally biased region" description="Low complexity" evidence="12">
    <location>
        <begin position="861"/>
        <end position="872"/>
    </location>
</feature>
<dbReference type="PROSITE" id="PS50016">
    <property type="entry name" value="ZF_PHD_2"/>
    <property type="match status" value="1"/>
</dbReference>
<keyword evidence="1 10" id="KW-0728">SH3 domain</keyword>
<evidence type="ECO:0000256" key="11">
    <source>
        <dbReference type="PROSITE-ProRule" id="PRU01077"/>
    </source>
</evidence>
<dbReference type="GO" id="GO:0031594">
    <property type="term" value="C:neuromuscular junction"/>
    <property type="evidence" value="ECO:0007669"/>
    <property type="project" value="TreeGrafter"/>
</dbReference>
<proteinExistence type="inferred from homology"/>
<feature type="region of interest" description="Disordered" evidence="12">
    <location>
        <begin position="381"/>
        <end position="410"/>
    </location>
</feature>
<dbReference type="PANTHER" id="PTHR15735">
    <property type="entry name" value="FCH AND DOUBLE SH3 DOMAINS PROTEIN"/>
    <property type="match status" value="1"/>
</dbReference>
<feature type="compositionally biased region" description="Low complexity" evidence="12">
    <location>
        <begin position="827"/>
        <end position="844"/>
    </location>
</feature>
<dbReference type="Proteomes" id="UP000694844">
    <property type="component" value="Chromosome 3"/>
</dbReference>
<dbReference type="FunFam" id="3.30.40.10:FF:000030">
    <property type="entry name" value="Protein Jade-1 isoform 1"/>
    <property type="match status" value="1"/>
</dbReference>
<dbReference type="KEGG" id="cvn:111124306"/>
<feature type="region of interest" description="Disordered" evidence="12">
    <location>
        <begin position="577"/>
        <end position="704"/>
    </location>
</feature>
<dbReference type="GO" id="GO:0051130">
    <property type="term" value="P:positive regulation of cellular component organization"/>
    <property type="evidence" value="ECO:0007669"/>
    <property type="project" value="UniProtKB-ARBA"/>
</dbReference>
<keyword evidence="17" id="KW-1185">Reference proteome</keyword>
<evidence type="ECO:0000313" key="18">
    <source>
        <dbReference type="RefSeq" id="XP_022322867.1"/>
    </source>
</evidence>
<feature type="domain" description="PHD-type" evidence="16">
    <location>
        <begin position="264"/>
        <end position="382"/>
    </location>
</feature>
<evidence type="ECO:0000256" key="10">
    <source>
        <dbReference type="PROSITE-ProRule" id="PRU00192"/>
    </source>
</evidence>
<dbReference type="FunFam" id="2.30.30.40:FF:000033">
    <property type="entry name" value="FCH and double SH3 domains protein 2"/>
    <property type="match status" value="1"/>
</dbReference>
<dbReference type="PROSITE" id="PS51805">
    <property type="entry name" value="EPHD"/>
    <property type="match status" value="1"/>
</dbReference>
<dbReference type="InterPro" id="IPR001060">
    <property type="entry name" value="FCH_dom"/>
</dbReference>
<name>A0A8B8D404_CRAVI</name>
<accession>A0A8B8D404</accession>
<dbReference type="InterPro" id="IPR001452">
    <property type="entry name" value="SH3_domain"/>
</dbReference>
<evidence type="ECO:0000256" key="3">
    <source>
        <dbReference type="ARBA" id="ARBA00022723"/>
    </source>
</evidence>
<dbReference type="SMART" id="SM00249">
    <property type="entry name" value="PHD"/>
    <property type="match status" value="2"/>
</dbReference>
<feature type="domain" description="PHD-type" evidence="14">
    <location>
        <begin position="212"/>
        <end position="262"/>
    </location>
</feature>
<dbReference type="PROSITE" id="PS01359">
    <property type="entry name" value="ZF_PHD_1"/>
    <property type="match status" value="1"/>
</dbReference>
<feature type="compositionally biased region" description="Basic and acidic residues" evidence="12">
    <location>
        <begin position="606"/>
        <end position="619"/>
    </location>
</feature>
<dbReference type="Pfam" id="PF00611">
    <property type="entry name" value="FCH"/>
    <property type="match status" value="1"/>
</dbReference>
<feature type="compositionally biased region" description="Acidic residues" evidence="12">
    <location>
        <begin position="653"/>
        <end position="663"/>
    </location>
</feature>
<dbReference type="Pfam" id="PF07653">
    <property type="entry name" value="SH3_2"/>
    <property type="match status" value="1"/>
</dbReference>
<feature type="region of interest" description="Disordered" evidence="12">
    <location>
        <begin position="1424"/>
        <end position="1451"/>
    </location>
</feature>
<evidence type="ECO:0000256" key="2">
    <source>
        <dbReference type="ARBA" id="ARBA00022553"/>
    </source>
</evidence>
<evidence type="ECO:0000256" key="5">
    <source>
        <dbReference type="ARBA" id="ARBA00022771"/>
    </source>
</evidence>
<dbReference type="SUPFAM" id="SSF103657">
    <property type="entry name" value="BAR/IMD domain-like"/>
    <property type="match status" value="1"/>
</dbReference>
<keyword evidence="5 9" id="KW-0863">Zinc-finger</keyword>
<comment type="similarity">
    <text evidence="8">Belongs to the JADE family.</text>
</comment>
<dbReference type="Pfam" id="PF13831">
    <property type="entry name" value="PHD_2"/>
    <property type="match status" value="1"/>
</dbReference>
<keyword evidence="6" id="KW-0862">Zinc</keyword>
<feature type="domain" description="F-BAR" evidence="15">
    <location>
        <begin position="1003"/>
        <end position="1286"/>
    </location>
</feature>
<gene>
    <name evidence="18" type="primary">LOC111124306</name>
</gene>
<dbReference type="SMART" id="SM00055">
    <property type="entry name" value="FCH"/>
    <property type="match status" value="1"/>
</dbReference>
<dbReference type="GO" id="GO:0007274">
    <property type="term" value="P:neuromuscular synaptic transmission"/>
    <property type="evidence" value="ECO:0007669"/>
    <property type="project" value="TreeGrafter"/>
</dbReference>
<dbReference type="RefSeq" id="XP_022322867.1">
    <property type="nucleotide sequence ID" value="XM_022467159.1"/>
</dbReference>
<evidence type="ECO:0000256" key="12">
    <source>
        <dbReference type="SAM" id="MobiDB-lite"/>
    </source>
</evidence>